<organism evidence="2 3">
    <name type="scientific">Chlamydomonas schloesseri</name>
    <dbReference type="NCBI Taxonomy" id="2026947"/>
    <lineage>
        <taxon>Eukaryota</taxon>
        <taxon>Viridiplantae</taxon>
        <taxon>Chlorophyta</taxon>
        <taxon>core chlorophytes</taxon>
        <taxon>Chlorophyceae</taxon>
        <taxon>CS clade</taxon>
        <taxon>Chlamydomonadales</taxon>
        <taxon>Chlamydomonadaceae</taxon>
        <taxon>Chlamydomonas</taxon>
    </lineage>
</organism>
<dbReference type="Proteomes" id="UP000613740">
    <property type="component" value="Unassembled WGS sequence"/>
</dbReference>
<dbReference type="AlphaFoldDB" id="A0A835SPY6"/>
<dbReference type="GO" id="GO:0046513">
    <property type="term" value="P:ceramide biosynthetic process"/>
    <property type="evidence" value="ECO:0007669"/>
    <property type="project" value="TreeGrafter"/>
</dbReference>
<accession>A0A835SPY6</accession>
<evidence type="ECO:0000313" key="2">
    <source>
        <dbReference type="EMBL" id="KAG2431049.1"/>
    </source>
</evidence>
<dbReference type="GO" id="GO:0005783">
    <property type="term" value="C:endoplasmic reticulum"/>
    <property type="evidence" value="ECO:0007669"/>
    <property type="project" value="TreeGrafter"/>
</dbReference>
<sequence length="590" mass="63691">MPAWLVPVFAAHWGRAAPWRALSLAQRRRLLCLAASSGDAASLDVALAHCGCSVNKQVLAAAVAGGTSALQLLLQQQPPGPIRQLSAVCAAKAAAELGQLSVLTWLLEQPDYSAAVRAAAGDVLRAALRGRRDTVATWLMRHQPRLVPLSQGSFFGGILVLALVHGCEEALELLMSGPASGCILPLPDVLYGFTADVPQRYSAATRRYLDRLPPDRSYLLSMAALASQTPDWREKVAWLLAEFGDQQPPSAYELAWRAGTLAHDPRLPPDYPERLEELAAHGFRLSFDGLAEAAAIQGHAPTLAWLLDWGHAQLSPALVDLAISSGATLMLQLLRQRMPTPPDHVPPPPLDADASALPLSAVAWLAEAMQPSDLGEWSRLFRHAAASSAPLPLLRRLHQRAGGQDPAGGAAVPGHDGVLDLAAGGCSMEVLEWGLQQLLPPPPQTAAAAAAAEGSMSATSELLLDRMRRLWRIAHRHGDWLAAEWAVERRLAPLPDADMVIAHLQDLLRLRYDWNPHNPQSYDWKDLMFESHLDELQALAWWRGQQQHSAGGGAGRQRQQHAPVATMSLAQLQELAALEHRLHIDGAGPA</sequence>
<dbReference type="Gene3D" id="1.25.40.20">
    <property type="entry name" value="Ankyrin repeat-containing domain"/>
    <property type="match status" value="1"/>
</dbReference>
<dbReference type="InterPro" id="IPR036770">
    <property type="entry name" value="Ankyrin_rpt-contain_sf"/>
</dbReference>
<proteinExistence type="predicted"/>
<reference evidence="2" key="1">
    <citation type="journal article" date="2020" name="bioRxiv">
        <title>Comparative genomics of Chlamydomonas.</title>
        <authorList>
            <person name="Craig R.J."/>
            <person name="Hasan A.R."/>
            <person name="Ness R.W."/>
            <person name="Keightley P.D."/>
        </authorList>
    </citation>
    <scope>NUCLEOTIDE SEQUENCE</scope>
    <source>
        <strain evidence="2">CCAP 11/173</strain>
    </source>
</reference>
<dbReference type="GO" id="GO:0030149">
    <property type="term" value="P:sphingolipid catabolic process"/>
    <property type="evidence" value="ECO:0007669"/>
    <property type="project" value="TreeGrafter"/>
</dbReference>
<dbReference type="EMBL" id="JAEHOD010000075">
    <property type="protein sequence ID" value="KAG2431049.1"/>
    <property type="molecule type" value="Genomic_DNA"/>
</dbReference>
<dbReference type="GO" id="GO:0004620">
    <property type="term" value="F:phospholipase activity"/>
    <property type="evidence" value="ECO:0007669"/>
    <property type="project" value="TreeGrafter"/>
</dbReference>
<keyword evidence="1" id="KW-0732">Signal</keyword>
<protein>
    <submittedName>
        <fullName evidence="2">Uncharacterized protein</fullName>
    </submittedName>
</protein>
<comment type="caution">
    <text evidence="2">The sequence shown here is derived from an EMBL/GenBank/DDBJ whole genome shotgun (WGS) entry which is preliminary data.</text>
</comment>
<evidence type="ECO:0000313" key="3">
    <source>
        <dbReference type="Proteomes" id="UP000613740"/>
    </source>
</evidence>
<name>A0A835SPY6_9CHLO</name>
<feature type="chain" id="PRO_5033062614" evidence="1">
    <location>
        <begin position="17"/>
        <end position="590"/>
    </location>
</feature>
<gene>
    <name evidence="2" type="ORF">HYH02_013480</name>
</gene>
<dbReference type="GO" id="GO:0071944">
    <property type="term" value="C:cell periphery"/>
    <property type="evidence" value="ECO:0007669"/>
    <property type="project" value="TreeGrafter"/>
</dbReference>
<dbReference type="PANTHER" id="PTHR12393">
    <property type="entry name" value="SPHINGOMYELIN PHOSPHODIESTERASE RELATED"/>
    <property type="match status" value="1"/>
</dbReference>
<dbReference type="GO" id="GO:0016020">
    <property type="term" value="C:membrane"/>
    <property type="evidence" value="ECO:0007669"/>
    <property type="project" value="TreeGrafter"/>
</dbReference>
<feature type="signal peptide" evidence="1">
    <location>
        <begin position="1"/>
        <end position="16"/>
    </location>
</feature>
<dbReference type="PANTHER" id="PTHR12393:SF6">
    <property type="entry name" value="SPHINGOMYELIN PHOSPHODIESTERASE 2"/>
    <property type="match status" value="1"/>
</dbReference>
<evidence type="ECO:0000256" key="1">
    <source>
        <dbReference type="SAM" id="SignalP"/>
    </source>
</evidence>
<keyword evidence="3" id="KW-1185">Reference proteome</keyword>